<evidence type="ECO:0000256" key="2">
    <source>
        <dbReference type="ARBA" id="ARBA00023125"/>
    </source>
</evidence>
<dbReference type="PROSITE" id="PS50043">
    <property type="entry name" value="HTH_LUXR_2"/>
    <property type="match status" value="1"/>
</dbReference>
<dbReference type="InterPro" id="IPR000792">
    <property type="entry name" value="Tscrpt_reg_LuxR_C"/>
</dbReference>
<dbReference type="GO" id="GO:0000160">
    <property type="term" value="P:phosphorelay signal transduction system"/>
    <property type="evidence" value="ECO:0007669"/>
    <property type="project" value="InterPro"/>
</dbReference>
<accession>A0A1C6UWL1</accession>
<dbReference type="SUPFAM" id="SSF46894">
    <property type="entry name" value="C-terminal effector domain of the bipartite response regulators"/>
    <property type="match status" value="1"/>
</dbReference>
<evidence type="ECO:0000259" key="6">
    <source>
        <dbReference type="PROSITE" id="PS50110"/>
    </source>
</evidence>
<dbReference type="AlphaFoldDB" id="A0A1C6UWL1"/>
<evidence type="ECO:0000313" key="8">
    <source>
        <dbReference type="Proteomes" id="UP000199696"/>
    </source>
</evidence>
<name>A0A1C6UWL1_9ACTN</name>
<dbReference type="InterPro" id="IPR011006">
    <property type="entry name" value="CheY-like_superfamily"/>
</dbReference>
<dbReference type="SUPFAM" id="SSF52172">
    <property type="entry name" value="CheY-like"/>
    <property type="match status" value="1"/>
</dbReference>
<dbReference type="EMBL" id="FMHY01000002">
    <property type="protein sequence ID" value="SCL58427.1"/>
    <property type="molecule type" value="Genomic_DNA"/>
</dbReference>
<evidence type="ECO:0000313" key="7">
    <source>
        <dbReference type="EMBL" id="SCL58427.1"/>
    </source>
</evidence>
<evidence type="ECO:0000259" key="5">
    <source>
        <dbReference type="PROSITE" id="PS50043"/>
    </source>
</evidence>
<feature type="modified residue" description="4-aspartylphosphate" evidence="3">
    <location>
        <position position="51"/>
    </location>
</feature>
<sequence length="205" mass="21316">MLVIDDHPVVCRGMTSLLQGEDWVGQVWEAGTVADARRIATLEGPHVAIVDLGLPDGDGIELTAQLTAAVPGCATIVMTMTNDPDTIQAALAAGAKGYLLKDASPELLVAAVRTVASGGRALGPGVDPESRGGRPTSRGRPVDLLTERERHLLGLLARGHTNRDIAAQLSLSEKTVRNQVSIIIGKLGVTGRVQAALLARQSGLA</sequence>
<dbReference type="PROSITE" id="PS50110">
    <property type="entry name" value="RESPONSE_REGULATORY"/>
    <property type="match status" value="1"/>
</dbReference>
<feature type="region of interest" description="Disordered" evidence="4">
    <location>
        <begin position="120"/>
        <end position="142"/>
    </location>
</feature>
<dbReference type="GO" id="GO:0006355">
    <property type="term" value="P:regulation of DNA-templated transcription"/>
    <property type="evidence" value="ECO:0007669"/>
    <property type="project" value="InterPro"/>
</dbReference>
<evidence type="ECO:0000256" key="1">
    <source>
        <dbReference type="ARBA" id="ARBA00022553"/>
    </source>
</evidence>
<proteinExistence type="predicted"/>
<dbReference type="PRINTS" id="PR00038">
    <property type="entry name" value="HTHLUXR"/>
</dbReference>
<organism evidence="7 8">
    <name type="scientific">Micromonospora eburnea</name>
    <dbReference type="NCBI Taxonomy" id="227316"/>
    <lineage>
        <taxon>Bacteria</taxon>
        <taxon>Bacillati</taxon>
        <taxon>Actinomycetota</taxon>
        <taxon>Actinomycetes</taxon>
        <taxon>Micromonosporales</taxon>
        <taxon>Micromonosporaceae</taxon>
        <taxon>Micromonospora</taxon>
    </lineage>
</organism>
<dbReference type="GO" id="GO:0003677">
    <property type="term" value="F:DNA binding"/>
    <property type="evidence" value="ECO:0007669"/>
    <property type="project" value="UniProtKB-KW"/>
</dbReference>
<dbReference type="InterPro" id="IPR016032">
    <property type="entry name" value="Sig_transdc_resp-reg_C-effctor"/>
</dbReference>
<keyword evidence="2" id="KW-0238">DNA-binding</keyword>
<dbReference type="InterPro" id="IPR058245">
    <property type="entry name" value="NreC/VraR/RcsB-like_REC"/>
</dbReference>
<evidence type="ECO:0000256" key="4">
    <source>
        <dbReference type="SAM" id="MobiDB-lite"/>
    </source>
</evidence>
<dbReference type="InterPro" id="IPR039420">
    <property type="entry name" value="WalR-like"/>
</dbReference>
<feature type="domain" description="Response regulatory" evidence="6">
    <location>
        <begin position="1"/>
        <end position="116"/>
    </location>
</feature>
<dbReference type="PANTHER" id="PTHR43214:SF43">
    <property type="entry name" value="TWO-COMPONENT RESPONSE REGULATOR"/>
    <property type="match status" value="1"/>
</dbReference>
<dbReference type="PANTHER" id="PTHR43214">
    <property type="entry name" value="TWO-COMPONENT RESPONSE REGULATOR"/>
    <property type="match status" value="1"/>
</dbReference>
<evidence type="ECO:0000256" key="3">
    <source>
        <dbReference type="PROSITE-ProRule" id="PRU00169"/>
    </source>
</evidence>
<dbReference type="Gene3D" id="3.40.50.2300">
    <property type="match status" value="1"/>
</dbReference>
<dbReference type="SMART" id="SM00448">
    <property type="entry name" value="REC"/>
    <property type="match status" value="1"/>
</dbReference>
<keyword evidence="8" id="KW-1185">Reference proteome</keyword>
<dbReference type="CDD" id="cd06170">
    <property type="entry name" value="LuxR_C_like"/>
    <property type="match status" value="1"/>
</dbReference>
<dbReference type="Pfam" id="PF00196">
    <property type="entry name" value="GerE"/>
    <property type="match status" value="1"/>
</dbReference>
<dbReference type="Pfam" id="PF00072">
    <property type="entry name" value="Response_reg"/>
    <property type="match status" value="1"/>
</dbReference>
<dbReference type="Proteomes" id="UP000199696">
    <property type="component" value="Unassembled WGS sequence"/>
</dbReference>
<dbReference type="STRING" id="227316.GA0070604_3830"/>
<dbReference type="CDD" id="cd17535">
    <property type="entry name" value="REC_NarL-like"/>
    <property type="match status" value="1"/>
</dbReference>
<gene>
    <name evidence="7" type="ORF">GA0070604_3830</name>
</gene>
<dbReference type="InterPro" id="IPR001789">
    <property type="entry name" value="Sig_transdc_resp-reg_receiver"/>
</dbReference>
<dbReference type="SMART" id="SM00421">
    <property type="entry name" value="HTH_LUXR"/>
    <property type="match status" value="1"/>
</dbReference>
<feature type="domain" description="HTH luxR-type" evidence="5">
    <location>
        <begin position="138"/>
        <end position="203"/>
    </location>
</feature>
<reference evidence="8" key="1">
    <citation type="submission" date="2016-06" db="EMBL/GenBank/DDBJ databases">
        <authorList>
            <person name="Varghese N."/>
            <person name="Submissions Spin"/>
        </authorList>
    </citation>
    <scope>NUCLEOTIDE SEQUENCE [LARGE SCALE GENOMIC DNA]</scope>
    <source>
        <strain evidence="8">DSM 44814</strain>
    </source>
</reference>
<keyword evidence="1 3" id="KW-0597">Phosphoprotein</keyword>
<protein>
    <submittedName>
        <fullName evidence="7">Two component transcriptional regulator, LuxR family</fullName>
    </submittedName>
</protein>